<dbReference type="GO" id="GO:0016887">
    <property type="term" value="F:ATP hydrolysis activity"/>
    <property type="evidence" value="ECO:0007669"/>
    <property type="project" value="InterPro"/>
</dbReference>
<evidence type="ECO:0000259" key="6">
    <source>
        <dbReference type="PROSITE" id="PS50893"/>
    </source>
</evidence>
<evidence type="ECO:0000256" key="5">
    <source>
        <dbReference type="ARBA" id="ARBA00022840"/>
    </source>
</evidence>
<dbReference type="InterPro" id="IPR027417">
    <property type="entry name" value="P-loop_NTPase"/>
</dbReference>
<dbReference type="InterPro" id="IPR017871">
    <property type="entry name" value="ABC_transporter-like_CS"/>
</dbReference>
<dbReference type="GO" id="GO:0005886">
    <property type="term" value="C:plasma membrane"/>
    <property type="evidence" value="ECO:0007669"/>
    <property type="project" value="UniProtKB-SubCell"/>
</dbReference>
<name>A0A4Q2R773_9HYPH</name>
<dbReference type="EMBL" id="QYBC01000036">
    <property type="protein sequence ID" value="RYB01539.1"/>
    <property type="molecule type" value="Genomic_DNA"/>
</dbReference>
<dbReference type="SUPFAM" id="SSF52540">
    <property type="entry name" value="P-loop containing nucleoside triphosphate hydrolases"/>
    <property type="match status" value="1"/>
</dbReference>
<evidence type="ECO:0000313" key="8">
    <source>
        <dbReference type="Proteomes" id="UP000289411"/>
    </source>
</evidence>
<dbReference type="GO" id="GO:0055085">
    <property type="term" value="P:transmembrane transport"/>
    <property type="evidence" value="ECO:0007669"/>
    <property type="project" value="UniProtKB-ARBA"/>
</dbReference>
<dbReference type="PROSITE" id="PS00211">
    <property type="entry name" value="ABC_TRANSPORTER_1"/>
    <property type="match status" value="1"/>
</dbReference>
<dbReference type="PANTHER" id="PTHR43776">
    <property type="entry name" value="TRANSPORT ATP-BINDING PROTEIN"/>
    <property type="match status" value="1"/>
</dbReference>
<protein>
    <submittedName>
        <fullName evidence="7">ATP-binding cassette domain-containing protein</fullName>
    </submittedName>
</protein>
<dbReference type="OrthoDB" id="8440855at2"/>
<dbReference type="CDD" id="cd03257">
    <property type="entry name" value="ABC_NikE_OppD_transporters"/>
    <property type="match status" value="1"/>
</dbReference>
<evidence type="ECO:0000313" key="7">
    <source>
        <dbReference type="EMBL" id="RYB01539.1"/>
    </source>
</evidence>
<reference evidence="7 8" key="1">
    <citation type="submission" date="2018-09" db="EMBL/GenBank/DDBJ databases">
        <authorList>
            <person name="Grouzdev D.S."/>
            <person name="Krutkina M.S."/>
        </authorList>
    </citation>
    <scope>NUCLEOTIDE SEQUENCE [LARGE SCALE GENOMIC DNA]</scope>
    <source>
        <strain evidence="7 8">RmlP001</strain>
    </source>
</reference>
<comment type="similarity">
    <text evidence="2">Belongs to the ABC transporter superfamily.</text>
</comment>
<comment type="subcellular location">
    <subcellularLocation>
        <location evidence="1">Cell inner membrane</location>
        <topology evidence="1">Peripheral membrane protein</topology>
    </subcellularLocation>
</comment>
<dbReference type="FunFam" id="3.40.50.300:FF:000016">
    <property type="entry name" value="Oligopeptide ABC transporter ATP-binding component"/>
    <property type="match status" value="1"/>
</dbReference>
<keyword evidence="5 7" id="KW-0067">ATP-binding</keyword>
<dbReference type="PROSITE" id="PS50893">
    <property type="entry name" value="ABC_TRANSPORTER_2"/>
    <property type="match status" value="1"/>
</dbReference>
<dbReference type="InterPro" id="IPR050319">
    <property type="entry name" value="ABC_transp_ATP-bind"/>
</dbReference>
<dbReference type="GO" id="GO:0005524">
    <property type="term" value="F:ATP binding"/>
    <property type="evidence" value="ECO:0007669"/>
    <property type="project" value="UniProtKB-KW"/>
</dbReference>
<dbReference type="Proteomes" id="UP000289411">
    <property type="component" value="Unassembled WGS sequence"/>
</dbReference>
<keyword evidence="3" id="KW-0813">Transport</keyword>
<dbReference type="NCBIfam" id="TIGR01727">
    <property type="entry name" value="oligo_HPY"/>
    <property type="match status" value="1"/>
</dbReference>
<gene>
    <name evidence="7" type="ORF">D3272_25705</name>
</gene>
<accession>A0A4Q2R773</accession>
<sequence length="333" mass="36456">MAETSIATTPPPDTLLEVVGLSKSFGGRRGRTSGIRAVADVDLTLRRGETLGLVGESGCGKSTLSRLILSLLEPDAGQVRIAGIDFTHAPERHRRELRRRIQVVFQDALSSLNPRMTIGANIAEPMRLQGLGSAALRRTEARRLLGLVGLRPEHEDRYPHEFSGGQCQRIAIARALMLQPEIIVFDEAVSALDVSIRAQILRLILDLQRQFGLSYIFISHDLGVIKRICDRIAVMYLGQIVEIGPAETVCRAPRHPYTAALLRAIPIADPRRMRVSDLGQIEGDAVGAVKPDACPFAPRCPKQFDPCDKRRPALIDVAPGHQAACHLNEPEAC</sequence>
<dbReference type="Pfam" id="PF08352">
    <property type="entry name" value="oligo_HPY"/>
    <property type="match status" value="1"/>
</dbReference>
<keyword evidence="8" id="KW-1185">Reference proteome</keyword>
<reference evidence="7 8" key="2">
    <citation type="submission" date="2019-02" db="EMBL/GenBank/DDBJ databases">
        <title>'Lichenibacterium ramalinii' gen. nov. sp. nov., 'Lichenibacterium minor' gen. nov. sp. nov.</title>
        <authorList>
            <person name="Pankratov T."/>
        </authorList>
    </citation>
    <scope>NUCLEOTIDE SEQUENCE [LARGE SCALE GENOMIC DNA]</scope>
    <source>
        <strain evidence="7 8">RmlP001</strain>
    </source>
</reference>
<dbReference type="GO" id="GO:0015833">
    <property type="term" value="P:peptide transport"/>
    <property type="evidence" value="ECO:0007669"/>
    <property type="project" value="InterPro"/>
</dbReference>
<dbReference type="Gene3D" id="3.40.50.300">
    <property type="entry name" value="P-loop containing nucleotide triphosphate hydrolases"/>
    <property type="match status" value="1"/>
</dbReference>
<evidence type="ECO:0000256" key="4">
    <source>
        <dbReference type="ARBA" id="ARBA00022741"/>
    </source>
</evidence>
<evidence type="ECO:0000256" key="3">
    <source>
        <dbReference type="ARBA" id="ARBA00022448"/>
    </source>
</evidence>
<dbReference type="Pfam" id="PF00005">
    <property type="entry name" value="ABC_tran"/>
    <property type="match status" value="1"/>
</dbReference>
<organism evidence="7 8">
    <name type="scientific">Lichenibacterium ramalinae</name>
    <dbReference type="NCBI Taxonomy" id="2316527"/>
    <lineage>
        <taxon>Bacteria</taxon>
        <taxon>Pseudomonadati</taxon>
        <taxon>Pseudomonadota</taxon>
        <taxon>Alphaproteobacteria</taxon>
        <taxon>Hyphomicrobiales</taxon>
        <taxon>Lichenihabitantaceae</taxon>
        <taxon>Lichenibacterium</taxon>
    </lineage>
</organism>
<dbReference type="RefSeq" id="WP_129222102.1">
    <property type="nucleotide sequence ID" value="NZ_QYBC01000036.1"/>
</dbReference>
<evidence type="ECO:0000256" key="1">
    <source>
        <dbReference type="ARBA" id="ARBA00004417"/>
    </source>
</evidence>
<dbReference type="PANTHER" id="PTHR43776:SF7">
    <property type="entry name" value="D,D-DIPEPTIDE TRANSPORT ATP-BINDING PROTEIN DDPF-RELATED"/>
    <property type="match status" value="1"/>
</dbReference>
<proteinExistence type="inferred from homology"/>
<dbReference type="InterPro" id="IPR003439">
    <property type="entry name" value="ABC_transporter-like_ATP-bd"/>
</dbReference>
<dbReference type="InterPro" id="IPR013563">
    <property type="entry name" value="Oligopep_ABC_C"/>
</dbReference>
<dbReference type="SMART" id="SM00382">
    <property type="entry name" value="AAA"/>
    <property type="match status" value="1"/>
</dbReference>
<keyword evidence="4" id="KW-0547">Nucleotide-binding</keyword>
<dbReference type="AlphaFoldDB" id="A0A4Q2R773"/>
<comment type="caution">
    <text evidence="7">The sequence shown here is derived from an EMBL/GenBank/DDBJ whole genome shotgun (WGS) entry which is preliminary data.</text>
</comment>
<dbReference type="InterPro" id="IPR003593">
    <property type="entry name" value="AAA+_ATPase"/>
</dbReference>
<evidence type="ECO:0000256" key="2">
    <source>
        <dbReference type="ARBA" id="ARBA00005417"/>
    </source>
</evidence>
<feature type="domain" description="ABC transporter" evidence="6">
    <location>
        <begin position="16"/>
        <end position="262"/>
    </location>
</feature>